<name>X1FD24_9ZZZZ</name>
<organism evidence="1">
    <name type="scientific">marine sediment metagenome</name>
    <dbReference type="NCBI Taxonomy" id="412755"/>
    <lineage>
        <taxon>unclassified sequences</taxon>
        <taxon>metagenomes</taxon>
        <taxon>ecological metagenomes</taxon>
    </lineage>
</organism>
<gene>
    <name evidence="1" type="ORF">S03H2_00545</name>
</gene>
<feature type="non-terminal residue" evidence="1">
    <location>
        <position position="1"/>
    </location>
</feature>
<comment type="caution">
    <text evidence="1">The sequence shown here is derived from an EMBL/GenBank/DDBJ whole genome shotgun (WGS) entry which is preliminary data.</text>
</comment>
<dbReference type="InterPro" id="IPR027417">
    <property type="entry name" value="P-loop_NTPase"/>
</dbReference>
<reference evidence="1" key="1">
    <citation type="journal article" date="2014" name="Front. Microbiol.">
        <title>High frequency of phylogenetically diverse reductive dehalogenase-homologous genes in deep subseafloor sedimentary metagenomes.</title>
        <authorList>
            <person name="Kawai M."/>
            <person name="Futagami T."/>
            <person name="Toyoda A."/>
            <person name="Takaki Y."/>
            <person name="Nishi S."/>
            <person name="Hori S."/>
            <person name="Arai W."/>
            <person name="Tsubouchi T."/>
            <person name="Morono Y."/>
            <person name="Uchiyama I."/>
            <person name="Ito T."/>
            <person name="Fujiyama A."/>
            <person name="Inagaki F."/>
            <person name="Takami H."/>
        </authorList>
    </citation>
    <scope>NUCLEOTIDE SEQUENCE</scope>
    <source>
        <strain evidence="1">Expedition CK06-06</strain>
    </source>
</reference>
<dbReference type="EMBL" id="BARU01000113">
    <property type="protein sequence ID" value="GAH27314.1"/>
    <property type="molecule type" value="Genomic_DNA"/>
</dbReference>
<dbReference type="AlphaFoldDB" id="X1FD24"/>
<dbReference type="SUPFAM" id="SSF52540">
    <property type="entry name" value="P-loop containing nucleoside triphosphate hydrolases"/>
    <property type="match status" value="1"/>
</dbReference>
<proteinExistence type="predicted"/>
<accession>X1FD24</accession>
<protein>
    <recommendedName>
        <fullName evidence="2">OBG-type G domain-containing protein</fullName>
    </recommendedName>
</protein>
<evidence type="ECO:0008006" key="2">
    <source>
        <dbReference type="Google" id="ProtNLM"/>
    </source>
</evidence>
<evidence type="ECO:0000313" key="1">
    <source>
        <dbReference type="EMBL" id="GAH27314.1"/>
    </source>
</evidence>
<dbReference type="Gene3D" id="3.40.50.300">
    <property type="entry name" value="P-loop containing nucleotide triphosphate hydrolases"/>
    <property type="match status" value="1"/>
</dbReference>
<sequence length="97" mass="10780">KLNKELALYKTDLCQKAGVIAVNKVDLPEVQSRLLDIRECLDHLAMPVLFVSAISGQGVIEFTNTVIEMVEQVNQAEKAISPPEVAVFHPKPKRVKQ</sequence>